<organism evidence="2 3">
    <name type="scientific">Paramecium octaurelia</name>
    <dbReference type="NCBI Taxonomy" id="43137"/>
    <lineage>
        <taxon>Eukaryota</taxon>
        <taxon>Sar</taxon>
        <taxon>Alveolata</taxon>
        <taxon>Ciliophora</taxon>
        <taxon>Intramacronucleata</taxon>
        <taxon>Oligohymenophorea</taxon>
        <taxon>Peniculida</taxon>
        <taxon>Parameciidae</taxon>
        <taxon>Paramecium</taxon>
    </lineage>
</organism>
<gene>
    <name evidence="2" type="ORF">POCTA_138.1.T1560073</name>
</gene>
<sequence length="97" mass="11028">MHIYSRCEFGERTQVPTLFATTQTLMIIASIAAQIEESVVDLPREIDQFAYFQFYNGMLQKVRSSKYNRGPLNQGSPPTQKGPSFFKGLAFRDNTLS</sequence>
<name>A0A8S1YLS7_PAROT</name>
<accession>A0A8S1YLS7</accession>
<evidence type="ECO:0000313" key="2">
    <source>
        <dbReference type="EMBL" id="CAD8212024.1"/>
    </source>
</evidence>
<protein>
    <submittedName>
        <fullName evidence="2">Uncharacterized protein</fullName>
    </submittedName>
</protein>
<keyword evidence="3" id="KW-1185">Reference proteome</keyword>
<evidence type="ECO:0000256" key="1">
    <source>
        <dbReference type="SAM" id="MobiDB-lite"/>
    </source>
</evidence>
<evidence type="ECO:0000313" key="3">
    <source>
        <dbReference type="Proteomes" id="UP000683925"/>
    </source>
</evidence>
<feature type="compositionally biased region" description="Polar residues" evidence="1">
    <location>
        <begin position="66"/>
        <end position="82"/>
    </location>
</feature>
<comment type="caution">
    <text evidence="2">The sequence shown here is derived from an EMBL/GenBank/DDBJ whole genome shotgun (WGS) entry which is preliminary data.</text>
</comment>
<dbReference type="AlphaFoldDB" id="A0A8S1YLS7"/>
<reference evidence="2" key="1">
    <citation type="submission" date="2021-01" db="EMBL/GenBank/DDBJ databases">
        <authorList>
            <consortium name="Genoscope - CEA"/>
            <person name="William W."/>
        </authorList>
    </citation>
    <scope>NUCLEOTIDE SEQUENCE</scope>
</reference>
<feature type="region of interest" description="Disordered" evidence="1">
    <location>
        <begin position="66"/>
        <end position="97"/>
    </location>
</feature>
<dbReference type="EMBL" id="CAJJDP010000158">
    <property type="protein sequence ID" value="CAD8212024.1"/>
    <property type="molecule type" value="Genomic_DNA"/>
</dbReference>
<proteinExistence type="predicted"/>
<dbReference type="Proteomes" id="UP000683925">
    <property type="component" value="Unassembled WGS sequence"/>
</dbReference>